<evidence type="ECO:0000313" key="3">
    <source>
        <dbReference type="Proteomes" id="UP000696573"/>
    </source>
</evidence>
<organism evidence="2 3">
    <name type="scientific">Clonostachys rhizophaga</name>
    <dbReference type="NCBI Taxonomy" id="160324"/>
    <lineage>
        <taxon>Eukaryota</taxon>
        <taxon>Fungi</taxon>
        <taxon>Dikarya</taxon>
        <taxon>Ascomycota</taxon>
        <taxon>Pezizomycotina</taxon>
        <taxon>Sordariomycetes</taxon>
        <taxon>Hypocreomycetidae</taxon>
        <taxon>Hypocreales</taxon>
        <taxon>Bionectriaceae</taxon>
        <taxon>Clonostachys</taxon>
    </lineage>
</organism>
<dbReference type="EMBL" id="CABFNQ020000652">
    <property type="protein sequence ID" value="CAH0021178.1"/>
    <property type="molecule type" value="Genomic_DNA"/>
</dbReference>
<reference evidence="2" key="1">
    <citation type="submission" date="2021-10" db="EMBL/GenBank/DDBJ databases">
        <authorList>
            <person name="Piombo E."/>
        </authorList>
    </citation>
    <scope>NUCLEOTIDE SEQUENCE</scope>
</reference>
<name>A0A9N9VES8_9HYPO</name>
<keyword evidence="3" id="KW-1185">Reference proteome</keyword>
<evidence type="ECO:0000256" key="1">
    <source>
        <dbReference type="SAM" id="MobiDB-lite"/>
    </source>
</evidence>
<dbReference type="SUPFAM" id="SSF51735">
    <property type="entry name" value="NAD(P)-binding Rossmann-fold domains"/>
    <property type="match status" value="1"/>
</dbReference>
<dbReference type="AlphaFoldDB" id="A0A9N9VES8"/>
<gene>
    <name evidence="2" type="ORF">CRHIZ90672A_00013402</name>
</gene>
<dbReference type="Proteomes" id="UP000696573">
    <property type="component" value="Unassembled WGS sequence"/>
</dbReference>
<dbReference type="InterPro" id="IPR036291">
    <property type="entry name" value="NAD(P)-bd_dom_sf"/>
</dbReference>
<accession>A0A9N9VES8</accession>
<comment type="caution">
    <text evidence="2">The sequence shown here is derived from an EMBL/GenBank/DDBJ whole genome shotgun (WGS) entry which is preliminary data.</text>
</comment>
<evidence type="ECO:0000313" key="2">
    <source>
        <dbReference type="EMBL" id="CAH0021178.1"/>
    </source>
</evidence>
<feature type="region of interest" description="Disordered" evidence="1">
    <location>
        <begin position="38"/>
        <end position="65"/>
    </location>
</feature>
<sequence>MPRFKIFLIQGRVDVTICSIDLHKGALQGLMNEDKGYLHHSDATSDTANQQSREKSQPTAEGQELDTVGVLAVPRKVDITPLLNSPSPSLGIYFKDKVILVTGAYGEGLSANAAIKYAALGANPLILGTRTTEKEELAKSAIIQRAR</sequence>
<protein>
    <submittedName>
        <fullName evidence="2">Uncharacterized protein</fullName>
    </submittedName>
</protein>
<dbReference type="OrthoDB" id="542013at2759"/>
<proteinExistence type="predicted"/>